<reference evidence="2" key="1">
    <citation type="submission" date="2019-12" db="EMBL/GenBank/DDBJ databases">
        <title>Genome sequencing and annotation of Brassica cretica.</title>
        <authorList>
            <person name="Studholme D.J."/>
            <person name="Sarris P."/>
        </authorList>
    </citation>
    <scope>NUCLEOTIDE SEQUENCE</scope>
    <source>
        <strain evidence="2">PFS-109/04</strain>
        <tissue evidence="2">Leaf</tissue>
    </source>
</reference>
<evidence type="ECO:0000313" key="2">
    <source>
        <dbReference type="EMBL" id="KAF3557151.1"/>
    </source>
</evidence>
<dbReference type="EMBL" id="QGKX02000996">
    <property type="protein sequence ID" value="KAF3557151.1"/>
    <property type="molecule type" value="Genomic_DNA"/>
</dbReference>
<dbReference type="Proteomes" id="UP000712600">
    <property type="component" value="Unassembled WGS sequence"/>
</dbReference>
<proteinExistence type="predicted"/>
<name>A0A8S9R5Y8_BRACR</name>
<accession>A0A8S9R5Y8</accession>
<organism evidence="2 3">
    <name type="scientific">Brassica cretica</name>
    <name type="common">Mustard</name>
    <dbReference type="NCBI Taxonomy" id="69181"/>
    <lineage>
        <taxon>Eukaryota</taxon>
        <taxon>Viridiplantae</taxon>
        <taxon>Streptophyta</taxon>
        <taxon>Embryophyta</taxon>
        <taxon>Tracheophyta</taxon>
        <taxon>Spermatophyta</taxon>
        <taxon>Magnoliopsida</taxon>
        <taxon>eudicotyledons</taxon>
        <taxon>Gunneridae</taxon>
        <taxon>Pentapetalae</taxon>
        <taxon>rosids</taxon>
        <taxon>malvids</taxon>
        <taxon>Brassicales</taxon>
        <taxon>Brassicaceae</taxon>
        <taxon>Brassiceae</taxon>
        <taxon>Brassica</taxon>
    </lineage>
</organism>
<evidence type="ECO:0000313" key="1">
    <source>
        <dbReference type="EMBL" id="KAF3555915.1"/>
    </source>
</evidence>
<dbReference type="AlphaFoldDB" id="A0A8S9R5Y8"/>
<gene>
    <name evidence="1" type="ORF">F2Q69_00012072</name>
    <name evidence="2" type="ORF">F2Q69_00012075</name>
</gene>
<evidence type="ECO:0000313" key="3">
    <source>
        <dbReference type="Proteomes" id="UP000712600"/>
    </source>
</evidence>
<protein>
    <submittedName>
        <fullName evidence="2">Uncharacterized protein</fullName>
    </submittedName>
</protein>
<dbReference type="EMBL" id="QGKX02000996">
    <property type="protein sequence ID" value="KAF3555915.1"/>
    <property type="molecule type" value="Genomic_DNA"/>
</dbReference>
<comment type="caution">
    <text evidence="2">The sequence shown here is derived from an EMBL/GenBank/DDBJ whole genome shotgun (WGS) entry which is preliminary data.</text>
</comment>
<sequence>MKLSKKCENQPLELTSFLFADPELDDAASLPHETRRRCLSLSKNAPEKLDLGQVLSCCGGHELSNGCDDSGASGRAVTAQAETTTAILSTAAEC</sequence>